<organism evidence="4 5">
    <name type="scientific">Candidatus Sodalis endolongispinus</name>
    <dbReference type="NCBI Taxonomy" id="2812662"/>
    <lineage>
        <taxon>Bacteria</taxon>
        <taxon>Pseudomonadati</taxon>
        <taxon>Pseudomonadota</taxon>
        <taxon>Gammaproteobacteria</taxon>
        <taxon>Enterobacterales</taxon>
        <taxon>Bruguierivoracaceae</taxon>
        <taxon>Sodalis</taxon>
    </lineage>
</organism>
<evidence type="ECO:0000313" key="5">
    <source>
        <dbReference type="Proteomes" id="UP000811282"/>
    </source>
</evidence>
<evidence type="ECO:0000256" key="2">
    <source>
        <dbReference type="ARBA" id="ARBA00023134"/>
    </source>
</evidence>
<dbReference type="SUPFAM" id="SSF52540">
    <property type="entry name" value="P-loop containing nucleoside triphosphate hydrolases"/>
    <property type="match status" value="1"/>
</dbReference>
<dbReference type="CDD" id="cd02042">
    <property type="entry name" value="ParAB_family"/>
    <property type="match status" value="1"/>
</dbReference>
<comment type="caution">
    <text evidence="4">The sequence shown here is derived from an EMBL/GenBank/DDBJ whole genome shotgun (WGS) entry which is preliminary data.</text>
</comment>
<keyword evidence="5" id="KW-1185">Reference proteome</keyword>
<dbReference type="PANTHER" id="PTHR13696">
    <property type="entry name" value="P-LOOP CONTAINING NUCLEOSIDE TRIPHOSPHATE HYDROLASE"/>
    <property type="match status" value="1"/>
</dbReference>
<evidence type="ECO:0000313" key="4">
    <source>
        <dbReference type="EMBL" id="MBT9433455.1"/>
    </source>
</evidence>
<accession>A0ABS5YGI7</accession>
<dbReference type="Gene3D" id="3.40.50.300">
    <property type="entry name" value="P-loop containing nucleotide triphosphate hydrolases"/>
    <property type="match status" value="1"/>
</dbReference>
<protein>
    <submittedName>
        <fullName evidence="4">AAA family ATPase</fullName>
    </submittedName>
</protein>
<proteinExistence type="predicted"/>
<keyword evidence="1" id="KW-0547">Nucleotide-binding</keyword>
<name>A0ABS5YGI7_9GAMM</name>
<dbReference type="InterPro" id="IPR000897">
    <property type="entry name" value="SRP54_GTPase_dom"/>
</dbReference>
<dbReference type="InterPro" id="IPR027417">
    <property type="entry name" value="P-loop_NTPase"/>
</dbReference>
<dbReference type="PIRSF" id="PIRSF009320">
    <property type="entry name" value="Nuc_binding_HP_1000"/>
    <property type="match status" value="1"/>
</dbReference>
<dbReference type="RefSeq" id="WP_215671354.1">
    <property type="nucleotide sequence ID" value="NZ_JAFJYC010000003.1"/>
</dbReference>
<evidence type="ECO:0000259" key="3">
    <source>
        <dbReference type="SMART" id="SM00962"/>
    </source>
</evidence>
<dbReference type="EMBL" id="JAFJYC010000003">
    <property type="protein sequence ID" value="MBT9433455.1"/>
    <property type="molecule type" value="Genomic_DNA"/>
</dbReference>
<dbReference type="SMART" id="SM00962">
    <property type="entry name" value="SRP54"/>
    <property type="match status" value="1"/>
</dbReference>
<dbReference type="Proteomes" id="UP000811282">
    <property type="component" value="Unassembled WGS sequence"/>
</dbReference>
<evidence type="ECO:0000256" key="1">
    <source>
        <dbReference type="ARBA" id="ARBA00022741"/>
    </source>
</evidence>
<reference evidence="4 5" key="1">
    <citation type="journal article" date="2021" name="Genome Biol. Evol.">
        <title>The evolution of interdependence in a four-way mealybug symbiosis.</title>
        <authorList>
            <person name="Garber A.I."/>
            <person name="Kupper M."/>
            <person name="Laetsch D.R."/>
            <person name="Weldon S.R."/>
            <person name="Ladinsky M.S."/>
            <person name="Bjorkman P.J."/>
            <person name="McCutcheon J.P."/>
        </authorList>
    </citation>
    <scope>NUCLEOTIDE SEQUENCE [LARGE SCALE GENOMIC DNA]</scope>
    <source>
        <strain evidence="4">SOD</strain>
    </source>
</reference>
<gene>
    <name evidence="4" type="ORF">JZM24_17640</name>
</gene>
<feature type="domain" description="SRP54-type proteins GTP-binding" evidence="3">
    <location>
        <begin position="2"/>
        <end position="146"/>
    </location>
</feature>
<dbReference type="InterPro" id="IPR050678">
    <property type="entry name" value="DNA_Partitioning_ATPase"/>
</dbReference>
<dbReference type="Pfam" id="PF09140">
    <property type="entry name" value="MipZ"/>
    <property type="match status" value="1"/>
</dbReference>
<dbReference type="PANTHER" id="PTHR13696:SF96">
    <property type="entry name" value="COBQ_COBB_MIND_PARA NUCLEOTIDE BINDING DOMAIN-CONTAINING PROTEIN"/>
    <property type="match status" value="1"/>
</dbReference>
<keyword evidence="2" id="KW-0342">GTP-binding</keyword>
<sequence length="211" mass="23414">MITIIGCNKGGAGKTTTAINVAVGLAMQGYDVCLVDADVQRSAARWYAEREQAELIPTVTLIEKRDNISQTLRSLDQKYDHVIVDVAGRNSRELITGGTVAHQIIAPHQCSQLDLDTMIELKQQVESMRDLNPDLKAFSYQSMATTNPVIRGNERREFLEFVSEFAGIKPLNAIACHRKIYRDVMSEGKSVLEASNDNAKAEVMALLKEIF</sequence>
<dbReference type="InterPro" id="IPR015223">
    <property type="entry name" value="MipZ"/>
</dbReference>